<evidence type="ECO:0000256" key="1">
    <source>
        <dbReference type="ARBA" id="ARBA00022722"/>
    </source>
</evidence>
<keyword evidence="8" id="KW-1185">Reference proteome</keyword>
<evidence type="ECO:0008006" key="9">
    <source>
        <dbReference type="Google" id="ProtNLM"/>
    </source>
</evidence>
<dbReference type="CDD" id="cd18673">
    <property type="entry name" value="PIN_XRN1-2-like"/>
    <property type="match status" value="1"/>
</dbReference>
<dbReference type="OrthoDB" id="372487at2759"/>
<dbReference type="AlphaFoldDB" id="A0A9P1M668"/>
<accession>A0A9P1M668</accession>
<dbReference type="Gene3D" id="3.40.50.12390">
    <property type="match status" value="2"/>
</dbReference>
<feature type="domain" description="Xrn1 N-terminal" evidence="5">
    <location>
        <begin position="1"/>
        <end position="178"/>
    </location>
</feature>
<dbReference type="PANTHER" id="PTHR12341:SF41">
    <property type="entry name" value="5'-3' EXORIBONUCLEASE 2"/>
    <property type="match status" value="1"/>
</dbReference>
<evidence type="ECO:0000313" key="8">
    <source>
        <dbReference type="Proteomes" id="UP000838763"/>
    </source>
</evidence>
<reference evidence="7" key="1">
    <citation type="submission" date="2022-11" db="EMBL/GenBank/DDBJ databases">
        <authorList>
            <person name="Scott C."/>
            <person name="Bruce N."/>
        </authorList>
    </citation>
    <scope>NUCLEOTIDE SEQUENCE</scope>
</reference>
<evidence type="ECO:0000256" key="2">
    <source>
        <dbReference type="ARBA" id="ARBA00022801"/>
    </source>
</evidence>
<evidence type="ECO:0000313" key="7">
    <source>
        <dbReference type="EMBL" id="CAI4211764.1"/>
    </source>
</evidence>
<gene>
    <name evidence="7" type="ORF">PPNO1_LOCUS1538</name>
</gene>
<dbReference type="GO" id="GO:0003723">
    <property type="term" value="F:RNA binding"/>
    <property type="evidence" value="ECO:0007669"/>
    <property type="project" value="TreeGrafter"/>
</dbReference>
<dbReference type="PANTHER" id="PTHR12341">
    <property type="entry name" value="5'-&gt;3' EXORIBONUCLEASE"/>
    <property type="match status" value="1"/>
</dbReference>
<evidence type="ECO:0000256" key="4">
    <source>
        <dbReference type="SAM" id="MobiDB-lite"/>
    </source>
</evidence>
<name>A0A9P1M668_9PEZI</name>
<feature type="region of interest" description="Disordered" evidence="4">
    <location>
        <begin position="215"/>
        <end position="242"/>
    </location>
</feature>
<dbReference type="GO" id="GO:0005634">
    <property type="term" value="C:nucleus"/>
    <property type="evidence" value="ECO:0007669"/>
    <property type="project" value="TreeGrafter"/>
</dbReference>
<dbReference type="Gene3D" id="1.25.40.1050">
    <property type="match status" value="1"/>
</dbReference>
<evidence type="ECO:0000259" key="6">
    <source>
        <dbReference type="Pfam" id="PF17846"/>
    </source>
</evidence>
<sequence>MNGIVHPCSHPEDRPAPRDEEEMMLEIFKYTDRVVNMVRPRKVLVIAVGMFAPMNQQRSRRFRSAQEAKEKEAAKAELRTLLQQQGSDTAITSSEDAVKKAFDSNSITPGTPFMDILATSLRYWCAYKLNTDAAWANLKVIISDATVPGEGEHKIMDFVRSQRAYLNRNMEGQPTVYGGYVTRDGHIDLGRAQVIMDGLAKQEDAIFKRRKQQEDRHAAFEEPSPTTPNIGSIDTGSRPVPPPLEGPVDTVRLWEEGYADRYYEQKFQASPRDVAFRNKVAQAYVEGLSWVLLYYFQGCPSWDCEIIDFYPEEFEIDLNGKKMAWQGVALLPFIEMPRLLTAVEQRYPLLSPEDADRNKLGKVVLLLSDANSSLYSDITSRVEKLDDYLPHGCLEYPLQRKAMPSLEYDRSLVVGYELSHSAQSHKSMLLRGVEMPKPYLNRGDIETLKGHSTPLDAATEVPR</sequence>
<feature type="region of interest" description="Disordered" evidence="4">
    <location>
        <begin position="444"/>
        <end position="463"/>
    </location>
</feature>
<dbReference type="GO" id="GO:0004534">
    <property type="term" value="F:5'-3' RNA exonuclease activity"/>
    <property type="evidence" value="ECO:0007669"/>
    <property type="project" value="TreeGrafter"/>
</dbReference>
<dbReference type="Pfam" id="PF03159">
    <property type="entry name" value="XRN_N"/>
    <property type="match status" value="1"/>
</dbReference>
<feature type="domain" description="Xrn1 helical" evidence="6">
    <location>
        <begin position="304"/>
        <end position="382"/>
    </location>
</feature>
<dbReference type="InterPro" id="IPR004859">
    <property type="entry name" value="Xrn1_N"/>
</dbReference>
<feature type="domain" description="Xrn1 helical" evidence="6">
    <location>
        <begin position="245"/>
        <end position="303"/>
    </location>
</feature>
<dbReference type="Proteomes" id="UP000838763">
    <property type="component" value="Unassembled WGS sequence"/>
</dbReference>
<keyword evidence="3" id="KW-0269">Exonuclease</keyword>
<dbReference type="Pfam" id="PF17846">
    <property type="entry name" value="XRN_M"/>
    <property type="match status" value="2"/>
</dbReference>
<evidence type="ECO:0000256" key="3">
    <source>
        <dbReference type="ARBA" id="ARBA00022839"/>
    </source>
</evidence>
<evidence type="ECO:0000259" key="5">
    <source>
        <dbReference type="Pfam" id="PF03159"/>
    </source>
</evidence>
<proteinExistence type="predicted"/>
<dbReference type="EMBL" id="CALLCH030000003">
    <property type="protein sequence ID" value="CAI4211764.1"/>
    <property type="molecule type" value="Genomic_DNA"/>
</dbReference>
<organism evidence="7 8">
    <name type="scientific">Parascedosporium putredinis</name>
    <dbReference type="NCBI Taxonomy" id="1442378"/>
    <lineage>
        <taxon>Eukaryota</taxon>
        <taxon>Fungi</taxon>
        <taxon>Dikarya</taxon>
        <taxon>Ascomycota</taxon>
        <taxon>Pezizomycotina</taxon>
        <taxon>Sordariomycetes</taxon>
        <taxon>Hypocreomycetidae</taxon>
        <taxon>Microascales</taxon>
        <taxon>Microascaceae</taxon>
        <taxon>Parascedosporium</taxon>
    </lineage>
</organism>
<keyword evidence="2" id="KW-0378">Hydrolase</keyword>
<dbReference type="InterPro" id="IPR027073">
    <property type="entry name" value="5_3_exoribonuclease"/>
</dbReference>
<keyword evidence="1" id="KW-0540">Nuclease</keyword>
<dbReference type="InterPro" id="IPR041412">
    <property type="entry name" value="Xrn1_helical"/>
</dbReference>
<dbReference type="GO" id="GO:0000956">
    <property type="term" value="P:nuclear-transcribed mRNA catabolic process"/>
    <property type="evidence" value="ECO:0007669"/>
    <property type="project" value="TreeGrafter"/>
</dbReference>
<protein>
    <recommendedName>
        <fullName evidence="9">Xrn1 N-terminal domain-containing protein</fullName>
    </recommendedName>
</protein>
<comment type="caution">
    <text evidence="7">The sequence shown here is derived from an EMBL/GenBank/DDBJ whole genome shotgun (WGS) entry which is preliminary data.</text>
</comment>